<dbReference type="AlphaFoldDB" id="A0A833QTF2"/>
<proteinExistence type="predicted"/>
<evidence type="ECO:0000313" key="2">
    <source>
        <dbReference type="Proteomes" id="UP000623129"/>
    </source>
</evidence>
<dbReference type="EMBL" id="SWLB01000010">
    <property type="protein sequence ID" value="KAF3333530.1"/>
    <property type="molecule type" value="Genomic_DNA"/>
</dbReference>
<comment type="caution">
    <text evidence="1">The sequence shown here is derived from an EMBL/GenBank/DDBJ whole genome shotgun (WGS) entry which is preliminary data.</text>
</comment>
<protein>
    <submittedName>
        <fullName evidence="1">Uncharacterized protein</fullName>
    </submittedName>
</protein>
<evidence type="ECO:0000313" key="1">
    <source>
        <dbReference type="EMBL" id="KAF3333530.1"/>
    </source>
</evidence>
<gene>
    <name evidence="1" type="ORF">FCM35_KLT01221</name>
</gene>
<organism evidence="1 2">
    <name type="scientific">Carex littledalei</name>
    <dbReference type="NCBI Taxonomy" id="544730"/>
    <lineage>
        <taxon>Eukaryota</taxon>
        <taxon>Viridiplantae</taxon>
        <taxon>Streptophyta</taxon>
        <taxon>Embryophyta</taxon>
        <taxon>Tracheophyta</taxon>
        <taxon>Spermatophyta</taxon>
        <taxon>Magnoliopsida</taxon>
        <taxon>Liliopsida</taxon>
        <taxon>Poales</taxon>
        <taxon>Cyperaceae</taxon>
        <taxon>Cyperoideae</taxon>
        <taxon>Cariceae</taxon>
        <taxon>Carex</taxon>
        <taxon>Carex subgen. Euthyceras</taxon>
    </lineage>
</organism>
<accession>A0A833QTF2</accession>
<name>A0A833QTF2_9POAL</name>
<sequence length="95" mass="10921">MSLLLEHMIISFADYHIDLHTRKVYRWLIIKELKDLASATMRAKKGTKLTRLRKGSKVEVFGTTKTIPGGFWRPAEIICGNGQTYLVRMSLCPLR</sequence>
<dbReference type="Proteomes" id="UP000623129">
    <property type="component" value="Unassembled WGS sequence"/>
</dbReference>
<reference evidence="1" key="1">
    <citation type="submission" date="2020-01" db="EMBL/GenBank/DDBJ databases">
        <title>Genome sequence of Kobresia littledalei, the first chromosome-level genome in the family Cyperaceae.</title>
        <authorList>
            <person name="Qu G."/>
        </authorList>
    </citation>
    <scope>NUCLEOTIDE SEQUENCE</scope>
    <source>
        <strain evidence="1">C.B.Clarke</strain>
        <tissue evidence="1">Leaf</tissue>
    </source>
</reference>
<keyword evidence="2" id="KW-1185">Reference proteome</keyword>